<keyword evidence="2" id="KW-1185">Reference proteome</keyword>
<name>A0ABQ4CPC7_9ACTN</name>
<evidence type="ECO:0000313" key="1">
    <source>
        <dbReference type="EMBL" id="GIF73129.1"/>
    </source>
</evidence>
<dbReference type="EMBL" id="BONE01000018">
    <property type="protein sequence ID" value="GIF73129.1"/>
    <property type="molecule type" value="Genomic_DNA"/>
</dbReference>
<organism evidence="1 2">
    <name type="scientific">Asanoa siamensis</name>
    <dbReference type="NCBI Taxonomy" id="926357"/>
    <lineage>
        <taxon>Bacteria</taxon>
        <taxon>Bacillati</taxon>
        <taxon>Actinomycetota</taxon>
        <taxon>Actinomycetes</taxon>
        <taxon>Micromonosporales</taxon>
        <taxon>Micromonosporaceae</taxon>
        <taxon>Asanoa</taxon>
    </lineage>
</organism>
<gene>
    <name evidence="1" type="ORF">Asi02nite_26470</name>
</gene>
<proteinExistence type="predicted"/>
<sequence length="125" mass="13304">MGDRAVAHRRAVRLVRWRGLRSAVVELARRLAAWWCGGAMASGAGCGATQRKARGGDGARARRGGTVAVAPRRGAVARWRIGGERVFVCRPCARRGPLGMWWWVVTGSGWPAGSLGAAVGGRWGE</sequence>
<accession>A0ABQ4CPC7</accession>
<dbReference type="Proteomes" id="UP000604117">
    <property type="component" value="Unassembled WGS sequence"/>
</dbReference>
<evidence type="ECO:0000313" key="2">
    <source>
        <dbReference type="Proteomes" id="UP000604117"/>
    </source>
</evidence>
<protein>
    <submittedName>
        <fullName evidence="1">Uncharacterized protein</fullName>
    </submittedName>
</protein>
<comment type="caution">
    <text evidence="1">The sequence shown here is derived from an EMBL/GenBank/DDBJ whole genome shotgun (WGS) entry which is preliminary data.</text>
</comment>
<reference evidence="1 2" key="1">
    <citation type="submission" date="2021-01" db="EMBL/GenBank/DDBJ databases">
        <title>Whole genome shotgun sequence of Asanoa siamensis NBRC 107932.</title>
        <authorList>
            <person name="Komaki H."/>
            <person name="Tamura T."/>
        </authorList>
    </citation>
    <scope>NUCLEOTIDE SEQUENCE [LARGE SCALE GENOMIC DNA]</scope>
    <source>
        <strain evidence="1 2">NBRC 107932</strain>
    </source>
</reference>